<organism evidence="1 2">
    <name type="scientific">Prevotella corporis</name>
    <dbReference type="NCBI Taxonomy" id="28128"/>
    <lineage>
        <taxon>Bacteria</taxon>
        <taxon>Pseudomonadati</taxon>
        <taxon>Bacteroidota</taxon>
        <taxon>Bacteroidia</taxon>
        <taxon>Bacteroidales</taxon>
        <taxon>Prevotellaceae</taxon>
        <taxon>Prevotella</taxon>
    </lineage>
</organism>
<dbReference type="PATRIC" id="fig|28128.5.peg.811"/>
<keyword evidence="2" id="KW-1185">Reference proteome</keyword>
<reference evidence="2" key="1">
    <citation type="submission" date="2016-01" db="EMBL/GenBank/DDBJ databases">
        <authorList>
            <person name="Mitreva M."/>
            <person name="Pepin K.H."/>
            <person name="Mihindukulasuriya K.A."/>
            <person name="Fulton R."/>
            <person name="Fronick C."/>
            <person name="O'Laughlin M."/>
            <person name="Miner T."/>
            <person name="Herter B."/>
            <person name="Rosa B.A."/>
            <person name="Cordes M."/>
            <person name="Tomlinson C."/>
            <person name="Wollam A."/>
            <person name="Palsikar V.B."/>
            <person name="Mardis E.R."/>
            <person name="Wilson R.K."/>
        </authorList>
    </citation>
    <scope>NUCLEOTIDE SEQUENCE [LARGE SCALE GENOMIC DNA]</scope>
    <source>
        <strain evidence="2">MJR7716</strain>
    </source>
</reference>
<name>A0A133QF10_9BACT</name>
<evidence type="ECO:0000313" key="2">
    <source>
        <dbReference type="Proteomes" id="UP000070533"/>
    </source>
</evidence>
<comment type="caution">
    <text evidence="1">The sequence shown here is derived from an EMBL/GenBank/DDBJ whole genome shotgun (WGS) entry which is preliminary data.</text>
</comment>
<dbReference type="AlphaFoldDB" id="A0A133QF10"/>
<sequence>MLKVSHWFAIGDLLRGESSLIIVQKLTYHIEFCIVLMFS</sequence>
<dbReference type="STRING" id="28128.HMPREF3226_00803"/>
<proteinExistence type="predicted"/>
<protein>
    <submittedName>
        <fullName evidence="1">Uncharacterized protein</fullName>
    </submittedName>
</protein>
<dbReference type="Proteomes" id="UP000070533">
    <property type="component" value="Unassembled WGS sequence"/>
</dbReference>
<gene>
    <name evidence="1" type="ORF">HMPREF3226_00803</name>
</gene>
<accession>A0A133QF10</accession>
<dbReference type="EMBL" id="LRQG01000051">
    <property type="protein sequence ID" value="KXA41467.1"/>
    <property type="molecule type" value="Genomic_DNA"/>
</dbReference>
<evidence type="ECO:0000313" key="1">
    <source>
        <dbReference type="EMBL" id="KXA41467.1"/>
    </source>
</evidence>